<dbReference type="EMBL" id="LAZR01000262">
    <property type="protein sequence ID" value="KKN78484.1"/>
    <property type="molecule type" value="Genomic_DNA"/>
</dbReference>
<evidence type="ECO:0000313" key="1">
    <source>
        <dbReference type="EMBL" id="KKN78484.1"/>
    </source>
</evidence>
<dbReference type="AlphaFoldDB" id="A0A0F9TGU8"/>
<gene>
    <name evidence="1" type="ORF">LCGC14_0350160</name>
</gene>
<name>A0A0F9TGU8_9ZZZZ</name>
<protein>
    <submittedName>
        <fullName evidence="1">Uncharacterized protein</fullName>
    </submittedName>
</protein>
<reference evidence="1" key="1">
    <citation type="journal article" date="2015" name="Nature">
        <title>Complex archaea that bridge the gap between prokaryotes and eukaryotes.</title>
        <authorList>
            <person name="Spang A."/>
            <person name="Saw J.H."/>
            <person name="Jorgensen S.L."/>
            <person name="Zaremba-Niedzwiedzka K."/>
            <person name="Martijn J."/>
            <person name="Lind A.E."/>
            <person name="van Eijk R."/>
            <person name="Schleper C."/>
            <person name="Guy L."/>
            <person name="Ettema T.J."/>
        </authorList>
    </citation>
    <scope>NUCLEOTIDE SEQUENCE</scope>
</reference>
<proteinExistence type="predicted"/>
<accession>A0A0F9TGU8</accession>
<comment type="caution">
    <text evidence="1">The sequence shown here is derived from an EMBL/GenBank/DDBJ whole genome shotgun (WGS) entry which is preliminary data.</text>
</comment>
<sequence length="70" mass="8121">MKAGDRVRNIYSGKAGVVIKVWDGKYTVSYYKGEQYNPYRITVELDHQPHAALDSYIRTFKAEHLEVSEK</sequence>
<organism evidence="1">
    <name type="scientific">marine sediment metagenome</name>
    <dbReference type="NCBI Taxonomy" id="412755"/>
    <lineage>
        <taxon>unclassified sequences</taxon>
        <taxon>metagenomes</taxon>
        <taxon>ecological metagenomes</taxon>
    </lineage>
</organism>